<dbReference type="HOGENOM" id="CLU_1032682_0_0_1"/>
<feature type="transmembrane region" description="Helical" evidence="1">
    <location>
        <begin position="21"/>
        <end position="38"/>
    </location>
</feature>
<keyword evidence="1" id="KW-0472">Membrane</keyword>
<dbReference type="Proteomes" id="UP000053424">
    <property type="component" value="Unassembled WGS sequence"/>
</dbReference>
<dbReference type="Pfam" id="PF20153">
    <property type="entry name" value="DUF6535"/>
    <property type="match status" value="1"/>
</dbReference>
<evidence type="ECO:0000313" key="3">
    <source>
        <dbReference type="EMBL" id="KIM45633.1"/>
    </source>
</evidence>
<keyword evidence="1" id="KW-0812">Transmembrane</keyword>
<evidence type="ECO:0000256" key="1">
    <source>
        <dbReference type="SAM" id="Phobius"/>
    </source>
</evidence>
<dbReference type="EMBL" id="KN831772">
    <property type="protein sequence ID" value="KIM45633.1"/>
    <property type="molecule type" value="Genomic_DNA"/>
</dbReference>
<dbReference type="AlphaFoldDB" id="A0A0C2Y737"/>
<dbReference type="STRING" id="686832.A0A0C2Y737"/>
<feature type="transmembrane region" description="Helical" evidence="1">
    <location>
        <begin position="72"/>
        <end position="96"/>
    </location>
</feature>
<reference evidence="4" key="2">
    <citation type="submission" date="2015-01" db="EMBL/GenBank/DDBJ databases">
        <title>Evolutionary Origins and Diversification of the Mycorrhizal Mutualists.</title>
        <authorList>
            <consortium name="DOE Joint Genome Institute"/>
            <consortium name="Mycorrhizal Genomics Consortium"/>
            <person name="Kohler A."/>
            <person name="Kuo A."/>
            <person name="Nagy L.G."/>
            <person name="Floudas D."/>
            <person name="Copeland A."/>
            <person name="Barry K.W."/>
            <person name="Cichocki N."/>
            <person name="Veneault-Fourrey C."/>
            <person name="LaButti K."/>
            <person name="Lindquist E.A."/>
            <person name="Lipzen A."/>
            <person name="Lundell T."/>
            <person name="Morin E."/>
            <person name="Murat C."/>
            <person name="Riley R."/>
            <person name="Ohm R."/>
            <person name="Sun H."/>
            <person name="Tunlid A."/>
            <person name="Henrissat B."/>
            <person name="Grigoriev I.V."/>
            <person name="Hibbett D.S."/>
            <person name="Martin F."/>
        </authorList>
    </citation>
    <scope>NUCLEOTIDE SEQUENCE [LARGE SCALE GENOMIC DNA]</scope>
    <source>
        <strain evidence="4">h7</strain>
    </source>
</reference>
<dbReference type="OrthoDB" id="2756178at2759"/>
<gene>
    <name evidence="3" type="ORF">M413DRAFT_65719</name>
</gene>
<keyword evidence="4" id="KW-1185">Reference proteome</keyword>
<accession>A0A0C2Y737</accession>
<sequence>ELVQQYDEGMFHAWKGELENLLIFNAGLFFATVTSFTIESCQRLEQASDDQSTQIVQPQPFSVSGSAIRINVFFLFLSLTLGMATFLIGIICMQWLREFKRDAARSHRNVIAIRQMRFEGSLEWKAPLVLLISLACFATPRSRSLLCGSPGIALGEELRRCNNGFGRFRSRDALPRWNGHLTRPPFIFLTTDLNLRVGQCPYNIASVFGLLSSILRNPSALSTHNHLEWENHPCFPSSRYSHDRGNRISGTISQTQRWIIAIRQTFCHPP</sequence>
<keyword evidence="1" id="KW-1133">Transmembrane helix</keyword>
<protein>
    <recommendedName>
        <fullName evidence="2">DUF6535 domain-containing protein</fullName>
    </recommendedName>
</protein>
<feature type="domain" description="DUF6535" evidence="2">
    <location>
        <begin position="3"/>
        <end position="134"/>
    </location>
</feature>
<organism evidence="3 4">
    <name type="scientific">Hebeloma cylindrosporum</name>
    <dbReference type="NCBI Taxonomy" id="76867"/>
    <lineage>
        <taxon>Eukaryota</taxon>
        <taxon>Fungi</taxon>
        <taxon>Dikarya</taxon>
        <taxon>Basidiomycota</taxon>
        <taxon>Agaricomycotina</taxon>
        <taxon>Agaricomycetes</taxon>
        <taxon>Agaricomycetidae</taxon>
        <taxon>Agaricales</taxon>
        <taxon>Agaricineae</taxon>
        <taxon>Hymenogastraceae</taxon>
        <taxon>Hebeloma</taxon>
    </lineage>
</organism>
<evidence type="ECO:0000259" key="2">
    <source>
        <dbReference type="Pfam" id="PF20153"/>
    </source>
</evidence>
<evidence type="ECO:0000313" key="4">
    <source>
        <dbReference type="Proteomes" id="UP000053424"/>
    </source>
</evidence>
<reference evidence="3 4" key="1">
    <citation type="submission" date="2014-04" db="EMBL/GenBank/DDBJ databases">
        <authorList>
            <consortium name="DOE Joint Genome Institute"/>
            <person name="Kuo A."/>
            <person name="Gay G."/>
            <person name="Dore J."/>
            <person name="Kohler A."/>
            <person name="Nagy L.G."/>
            <person name="Floudas D."/>
            <person name="Copeland A."/>
            <person name="Barry K.W."/>
            <person name="Cichocki N."/>
            <person name="Veneault-Fourrey C."/>
            <person name="LaButti K."/>
            <person name="Lindquist E.A."/>
            <person name="Lipzen A."/>
            <person name="Lundell T."/>
            <person name="Morin E."/>
            <person name="Murat C."/>
            <person name="Sun H."/>
            <person name="Tunlid A."/>
            <person name="Henrissat B."/>
            <person name="Grigoriev I.V."/>
            <person name="Hibbett D.S."/>
            <person name="Martin F."/>
            <person name="Nordberg H.P."/>
            <person name="Cantor M.N."/>
            <person name="Hua S.X."/>
        </authorList>
    </citation>
    <scope>NUCLEOTIDE SEQUENCE [LARGE SCALE GENOMIC DNA]</scope>
    <source>
        <strain evidence="4">h7</strain>
    </source>
</reference>
<dbReference type="InterPro" id="IPR045338">
    <property type="entry name" value="DUF6535"/>
</dbReference>
<name>A0A0C2Y737_HEBCY</name>
<proteinExistence type="predicted"/>
<feature type="non-terminal residue" evidence="3">
    <location>
        <position position="270"/>
    </location>
</feature>